<dbReference type="AlphaFoldDB" id="A0A3E2GVP0"/>
<dbReference type="OrthoDB" id="3483082at2759"/>
<feature type="non-terminal residue" evidence="2">
    <location>
        <position position="1"/>
    </location>
</feature>
<comment type="caution">
    <text evidence="2">The sequence shown here is derived from an EMBL/GenBank/DDBJ whole genome shotgun (WGS) entry which is preliminary data.</text>
</comment>
<feature type="region of interest" description="Disordered" evidence="1">
    <location>
        <begin position="12"/>
        <end position="35"/>
    </location>
</feature>
<dbReference type="STRING" id="5539.A0A3E2GVP0"/>
<feature type="compositionally biased region" description="Acidic residues" evidence="1">
    <location>
        <begin position="333"/>
        <end position="343"/>
    </location>
</feature>
<proteinExistence type="predicted"/>
<name>A0A3E2GVP0_SCYLI</name>
<feature type="compositionally biased region" description="Low complexity" evidence="1">
    <location>
        <begin position="23"/>
        <end position="33"/>
    </location>
</feature>
<reference evidence="2 3" key="1">
    <citation type="submission" date="2018-05" db="EMBL/GenBank/DDBJ databases">
        <title>Draft genome sequence of Scytalidium lignicola DSM 105466, a ubiquitous saprotrophic fungus.</title>
        <authorList>
            <person name="Buettner E."/>
            <person name="Gebauer A.M."/>
            <person name="Hofrichter M."/>
            <person name="Liers C."/>
            <person name="Kellner H."/>
        </authorList>
    </citation>
    <scope>NUCLEOTIDE SEQUENCE [LARGE SCALE GENOMIC DNA]</scope>
    <source>
        <strain evidence="2 3">DSM 105466</strain>
    </source>
</reference>
<keyword evidence="3" id="KW-1185">Reference proteome</keyword>
<sequence length="389" mass="43720">MGYNPIAELFSAGKKGSSKHTSKPPSSSSSSSPKMEKIFRFPGSLSELTVAGKNISEAYDAFQTGTALRKELKANGDAFRQTLLPEVQTFASGINKYLKKKNWIDLFQTFLYGAGVVSCFLEVMQGSSAIEDIGMKIHSELEAKVGLAAPDKFAKHVDKYIRQEAANVYAGDVEHLYFLYHPDTDWHGEFHHIVQSSPVPSNFLGMSENLHALCAWMLFLRKQVSRANKVVRFHLLIPTYRPLVIKQPFIFPEDLYPLTVHGHIHNSREYVWLNLPTMKDLSVDSFMMANVGNIATLPNRSSLQMTFTWVRSFFVPLQNTTPLMLGCGQGGDDTVDPPDAVEEGNEKNEKLKGTGDITIQPGTRRISKRDDGRRHKHRSSKKEKEKDKK</sequence>
<dbReference type="InterPro" id="IPR046486">
    <property type="entry name" value="DUF6579"/>
</dbReference>
<evidence type="ECO:0000256" key="1">
    <source>
        <dbReference type="SAM" id="MobiDB-lite"/>
    </source>
</evidence>
<evidence type="ECO:0000313" key="2">
    <source>
        <dbReference type="EMBL" id="RFU25234.1"/>
    </source>
</evidence>
<dbReference type="OMA" id="MSENLHA"/>
<feature type="region of interest" description="Disordered" evidence="1">
    <location>
        <begin position="328"/>
        <end position="389"/>
    </location>
</feature>
<protein>
    <submittedName>
        <fullName evidence="2">Uncharacterized protein</fullName>
    </submittedName>
</protein>
<organism evidence="2 3">
    <name type="scientific">Scytalidium lignicola</name>
    <name type="common">Hyphomycete</name>
    <dbReference type="NCBI Taxonomy" id="5539"/>
    <lineage>
        <taxon>Eukaryota</taxon>
        <taxon>Fungi</taxon>
        <taxon>Dikarya</taxon>
        <taxon>Ascomycota</taxon>
        <taxon>Pezizomycotina</taxon>
        <taxon>Leotiomycetes</taxon>
        <taxon>Leotiomycetes incertae sedis</taxon>
        <taxon>Scytalidium</taxon>
    </lineage>
</organism>
<feature type="non-terminal residue" evidence="2">
    <location>
        <position position="389"/>
    </location>
</feature>
<accession>A0A3E2GVP0</accession>
<dbReference type="Pfam" id="PF20219">
    <property type="entry name" value="DUF6579"/>
    <property type="match status" value="1"/>
</dbReference>
<evidence type="ECO:0000313" key="3">
    <source>
        <dbReference type="Proteomes" id="UP000258309"/>
    </source>
</evidence>
<gene>
    <name evidence="2" type="ORF">B7463_g11098</name>
</gene>
<dbReference type="Proteomes" id="UP000258309">
    <property type="component" value="Unassembled WGS sequence"/>
</dbReference>
<dbReference type="EMBL" id="NCSJ02000350">
    <property type="protein sequence ID" value="RFU25234.1"/>
    <property type="molecule type" value="Genomic_DNA"/>
</dbReference>
<feature type="compositionally biased region" description="Basic and acidic residues" evidence="1">
    <location>
        <begin position="344"/>
        <end position="353"/>
    </location>
</feature>